<dbReference type="Pfam" id="PF01888">
    <property type="entry name" value="CbiD"/>
    <property type="match status" value="1"/>
</dbReference>
<comment type="similarity">
    <text evidence="5">Belongs to the CbiD family.</text>
</comment>
<dbReference type="STRING" id="671065.MetMK1DRAFT_00020110"/>
<dbReference type="HAMAP" id="MF_00787">
    <property type="entry name" value="CbiD"/>
    <property type="match status" value="1"/>
</dbReference>
<dbReference type="Gene3D" id="3.30.2110.10">
    <property type="entry name" value="CbiD-like"/>
    <property type="match status" value="1"/>
</dbReference>
<sequence length="317" mass="33938">MLRGERVSAVVVPTPIGLRIEIPVERTWLSEGFSCSSVRKFSGDNPDVLDGAEIVACVKASHETSVIGGKGVGKVEGSWVRGTNGYAISEGAHRLILMALEEVGGNYTVIVEVPGGEELASKTMNPSVGVTGGISILGTTGVEWPVSDEEYTEHVKAEICQEIATFGKVVIAPGNVSYEWARRTYGHAVKVGDRVGDALEIARERNASSLTLVSLPGKLTKLAAGMLNTHSKYGDCRVDVLTRISVLLNIPLEKVAKVASSRSVAESLYHLDRDEVRSVMLEVCRRVLKVVKTVFPGKVKVVALNEAGTEVIAEVED</sequence>
<dbReference type="GO" id="GO:0019251">
    <property type="term" value="P:anaerobic cobalamin biosynthetic process"/>
    <property type="evidence" value="ECO:0007669"/>
    <property type="project" value="UniProtKB-UniRule"/>
</dbReference>
<evidence type="ECO:0000256" key="3">
    <source>
        <dbReference type="ARBA" id="ARBA00022679"/>
    </source>
</evidence>
<evidence type="ECO:0000313" key="6">
    <source>
        <dbReference type="EMBL" id="EHP69262.1"/>
    </source>
</evidence>
<dbReference type="EMBL" id="JH597768">
    <property type="protein sequence ID" value="EHP69262.1"/>
    <property type="molecule type" value="Genomic_DNA"/>
</dbReference>
<comment type="pathway">
    <text evidence="5">Cofactor biosynthesis; adenosylcobalamin biosynthesis; cob(II)yrinate a,c-diamide from sirohydrochlorin (anaerobic route): step 6/10.</text>
</comment>
<dbReference type="UniPathway" id="UPA00148">
    <property type="reaction ID" value="UER00227"/>
</dbReference>
<gene>
    <name evidence="5" type="primary">cbiD</name>
    <name evidence="6" type="ORF">MetMK1DRAFT_00020110</name>
</gene>
<evidence type="ECO:0000256" key="2">
    <source>
        <dbReference type="ARBA" id="ARBA00022603"/>
    </source>
</evidence>
<keyword evidence="3 5" id="KW-0808">Transferase</keyword>
<proteinExistence type="inferred from homology"/>
<dbReference type="Proteomes" id="UP000003980">
    <property type="component" value="Unassembled WGS sequence"/>
</dbReference>
<dbReference type="NCBIfam" id="TIGR00312">
    <property type="entry name" value="cbiD"/>
    <property type="match status" value="1"/>
</dbReference>
<dbReference type="PANTHER" id="PTHR35863:SF1">
    <property type="entry name" value="COBALT-PRECORRIN-5B C(1)-METHYLTRANSFERASE"/>
    <property type="match status" value="1"/>
</dbReference>
<name>H2C635_9CREN</name>
<dbReference type="InterPro" id="IPR036074">
    <property type="entry name" value="CbiD_sf"/>
</dbReference>
<comment type="function">
    <text evidence="5">Catalyzes the methylation of C-1 in cobalt-precorrin-5B to form cobalt-precorrin-6A.</text>
</comment>
<dbReference type="HOGENOM" id="CLU_041273_1_0_2"/>
<reference evidence="6 7" key="1">
    <citation type="submission" date="2012-01" db="EMBL/GenBank/DDBJ databases">
        <title>Improved High-Quality Draft sequence of Metallosphaera yellowstonensis MK1.</title>
        <authorList>
            <consortium name="US DOE Joint Genome Institute"/>
            <person name="Lucas S."/>
            <person name="Han J."/>
            <person name="Cheng J.-F."/>
            <person name="Goodwin L."/>
            <person name="Pitluck S."/>
            <person name="Peters L."/>
            <person name="Teshima H."/>
            <person name="Detter J.C."/>
            <person name="Han C."/>
            <person name="Tapia R."/>
            <person name="Land M."/>
            <person name="Hauser L."/>
            <person name="Kyrpides N."/>
            <person name="Kozubal M."/>
            <person name="Macur R.E."/>
            <person name="Jay Z."/>
            <person name="Inskeep W."/>
            <person name="Woyke T."/>
        </authorList>
    </citation>
    <scope>NUCLEOTIDE SEQUENCE [LARGE SCALE GENOMIC DNA]</scope>
    <source>
        <strain evidence="6 7">MK1</strain>
    </source>
</reference>
<evidence type="ECO:0000313" key="7">
    <source>
        <dbReference type="Proteomes" id="UP000003980"/>
    </source>
</evidence>
<keyword evidence="4 5" id="KW-0949">S-adenosyl-L-methionine</keyword>
<dbReference type="eggNOG" id="arCOG04383">
    <property type="taxonomic scope" value="Archaea"/>
</dbReference>
<accession>H2C635</accession>
<dbReference type="InterPro" id="IPR002748">
    <property type="entry name" value="CbiD"/>
</dbReference>
<evidence type="ECO:0000256" key="4">
    <source>
        <dbReference type="ARBA" id="ARBA00022691"/>
    </source>
</evidence>
<dbReference type="GO" id="GO:0032259">
    <property type="term" value="P:methylation"/>
    <property type="evidence" value="ECO:0007669"/>
    <property type="project" value="UniProtKB-KW"/>
</dbReference>
<evidence type="ECO:0000256" key="1">
    <source>
        <dbReference type="ARBA" id="ARBA00022573"/>
    </source>
</evidence>
<comment type="catalytic activity">
    <reaction evidence="5">
        <text>Co-precorrin-5B + S-adenosyl-L-methionine = Co-precorrin-6A + S-adenosyl-L-homocysteine</text>
        <dbReference type="Rhea" id="RHEA:26285"/>
        <dbReference type="ChEBI" id="CHEBI:57856"/>
        <dbReference type="ChEBI" id="CHEBI:59789"/>
        <dbReference type="ChEBI" id="CHEBI:60063"/>
        <dbReference type="ChEBI" id="CHEBI:60064"/>
        <dbReference type="EC" id="2.1.1.195"/>
    </reaction>
</comment>
<dbReference type="AlphaFoldDB" id="H2C635"/>
<dbReference type="PANTHER" id="PTHR35863">
    <property type="entry name" value="COBALT-PRECORRIN-5B C(1)-METHYLTRANSFERASE"/>
    <property type="match status" value="1"/>
</dbReference>
<dbReference type="EC" id="2.1.1.195" evidence="5"/>
<keyword evidence="7" id="KW-1185">Reference proteome</keyword>
<protein>
    <recommendedName>
        <fullName evidence="5">Cobalt-precorrin-5B C(1)-methyltransferase</fullName>
        <ecNumber evidence="5">2.1.1.195</ecNumber>
    </recommendedName>
    <alternativeName>
        <fullName evidence="5">Cobalt-precorrin-6A synthase</fullName>
    </alternativeName>
</protein>
<evidence type="ECO:0000256" key="5">
    <source>
        <dbReference type="HAMAP-Rule" id="MF_00787"/>
    </source>
</evidence>
<keyword evidence="1 5" id="KW-0169">Cobalamin biosynthesis</keyword>
<dbReference type="SUPFAM" id="SSF111342">
    <property type="entry name" value="CbiD-like"/>
    <property type="match status" value="1"/>
</dbReference>
<keyword evidence="2 5" id="KW-0489">Methyltransferase</keyword>
<organism evidence="6 7">
    <name type="scientific">Metallosphaera yellowstonensis MK1</name>
    <dbReference type="NCBI Taxonomy" id="671065"/>
    <lineage>
        <taxon>Archaea</taxon>
        <taxon>Thermoproteota</taxon>
        <taxon>Thermoprotei</taxon>
        <taxon>Sulfolobales</taxon>
        <taxon>Sulfolobaceae</taxon>
        <taxon>Metallosphaera</taxon>
    </lineage>
</organism>
<dbReference type="GO" id="GO:0043780">
    <property type="term" value="F:cobalt-precorrin-5B C1-methyltransferase activity"/>
    <property type="evidence" value="ECO:0007669"/>
    <property type="project" value="RHEA"/>
</dbReference>